<evidence type="ECO:0000313" key="10">
    <source>
        <dbReference type="Proteomes" id="UP001592528"/>
    </source>
</evidence>
<proteinExistence type="predicted"/>
<feature type="transmembrane region" description="Helical" evidence="7">
    <location>
        <begin position="64"/>
        <end position="86"/>
    </location>
</feature>
<reference evidence="9 10" key="1">
    <citation type="submission" date="2024-09" db="EMBL/GenBank/DDBJ databases">
        <authorList>
            <person name="Lee S.D."/>
        </authorList>
    </citation>
    <scope>NUCLEOTIDE SEQUENCE [LARGE SCALE GENOMIC DNA]</scope>
    <source>
        <strain evidence="9 10">N1-5</strain>
    </source>
</reference>
<organism evidence="9 10">
    <name type="scientific">Streptacidiphilus cavernicola</name>
    <dbReference type="NCBI Taxonomy" id="3342716"/>
    <lineage>
        <taxon>Bacteria</taxon>
        <taxon>Bacillati</taxon>
        <taxon>Actinomycetota</taxon>
        <taxon>Actinomycetes</taxon>
        <taxon>Kitasatosporales</taxon>
        <taxon>Streptomycetaceae</taxon>
        <taxon>Streptacidiphilus</taxon>
    </lineage>
</organism>
<evidence type="ECO:0000256" key="3">
    <source>
        <dbReference type="ARBA" id="ARBA00022692"/>
    </source>
</evidence>
<evidence type="ECO:0000256" key="5">
    <source>
        <dbReference type="ARBA" id="ARBA00023136"/>
    </source>
</evidence>
<keyword evidence="10" id="KW-1185">Reference proteome</keyword>
<feature type="transmembrane region" description="Helical" evidence="7">
    <location>
        <begin position="38"/>
        <end position="58"/>
    </location>
</feature>
<evidence type="ECO:0000259" key="8">
    <source>
        <dbReference type="Pfam" id="PF02656"/>
    </source>
</evidence>
<evidence type="ECO:0000256" key="2">
    <source>
        <dbReference type="ARBA" id="ARBA00022475"/>
    </source>
</evidence>
<comment type="caution">
    <text evidence="9">The sequence shown here is derived from an EMBL/GenBank/DDBJ whole genome shotgun (WGS) entry which is preliminary data.</text>
</comment>
<evidence type="ECO:0000313" key="9">
    <source>
        <dbReference type="EMBL" id="MFC1403506.1"/>
    </source>
</evidence>
<feature type="domain" description="DUF202" evidence="8">
    <location>
        <begin position="29"/>
        <end position="94"/>
    </location>
</feature>
<dbReference type="InterPro" id="IPR052053">
    <property type="entry name" value="IM_YidH-like"/>
</dbReference>
<feature type="transmembrane region" description="Helical" evidence="7">
    <location>
        <begin position="107"/>
        <end position="128"/>
    </location>
</feature>
<dbReference type="PANTHER" id="PTHR34187:SF2">
    <property type="entry name" value="DUF202 DOMAIN-CONTAINING PROTEIN"/>
    <property type="match status" value="1"/>
</dbReference>
<dbReference type="PANTHER" id="PTHR34187">
    <property type="entry name" value="FGR18P"/>
    <property type="match status" value="1"/>
</dbReference>
<dbReference type="Proteomes" id="UP001592528">
    <property type="component" value="Unassembled WGS sequence"/>
</dbReference>
<dbReference type="InterPro" id="IPR003807">
    <property type="entry name" value="DUF202"/>
</dbReference>
<name>A0ABV6UQ35_9ACTN</name>
<keyword evidence="5 7" id="KW-0472">Membrane</keyword>
<comment type="subcellular location">
    <subcellularLocation>
        <location evidence="1">Cell membrane</location>
        <topology evidence="1">Multi-pass membrane protein</topology>
    </subcellularLocation>
</comment>
<evidence type="ECO:0000256" key="6">
    <source>
        <dbReference type="SAM" id="MobiDB-lite"/>
    </source>
</evidence>
<gene>
    <name evidence="9" type="ORF">ACEZDJ_19635</name>
</gene>
<keyword evidence="4 7" id="KW-1133">Transmembrane helix</keyword>
<evidence type="ECO:0000256" key="1">
    <source>
        <dbReference type="ARBA" id="ARBA00004651"/>
    </source>
</evidence>
<evidence type="ECO:0000256" key="4">
    <source>
        <dbReference type="ARBA" id="ARBA00022989"/>
    </source>
</evidence>
<dbReference type="EMBL" id="JBHEZZ010000010">
    <property type="protein sequence ID" value="MFC1403506.1"/>
    <property type="molecule type" value="Genomic_DNA"/>
</dbReference>
<protein>
    <submittedName>
        <fullName evidence="9">YidH family protein</fullName>
    </submittedName>
</protein>
<evidence type="ECO:0000256" key="7">
    <source>
        <dbReference type="SAM" id="Phobius"/>
    </source>
</evidence>
<keyword evidence="2" id="KW-1003">Cell membrane</keyword>
<sequence length="131" mass="14101">MATGERPPTPESAGTEGPWQEQGEEPDYRATLANERTFLAWTRTSLALLAGSLAVVQLGQATPIALRLALAAYLIALAIATVLVGYHRWRSVQHRMRLRQPLGRSGYQPLIALAMLVLAVLICVSAAVTAP</sequence>
<dbReference type="Pfam" id="PF02656">
    <property type="entry name" value="DUF202"/>
    <property type="match status" value="1"/>
</dbReference>
<feature type="region of interest" description="Disordered" evidence="6">
    <location>
        <begin position="1"/>
        <end position="26"/>
    </location>
</feature>
<keyword evidence="3 7" id="KW-0812">Transmembrane</keyword>
<dbReference type="RefSeq" id="WP_030255240.1">
    <property type="nucleotide sequence ID" value="NZ_JBHEZZ010000010.1"/>
</dbReference>
<accession>A0ABV6UQ35</accession>